<dbReference type="EMBL" id="JABTTQ020002658">
    <property type="protein sequence ID" value="KAK6122706.1"/>
    <property type="molecule type" value="Genomic_DNA"/>
</dbReference>
<dbReference type="SUPFAM" id="SSF52058">
    <property type="entry name" value="L domain-like"/>
    <property type="match status" value="1"/>
</dbReference>
<keyword evidence="2" id="KW-0433">Leucine-rich repeat</keyword>
<feature type="compositionally biased region" description="Low complexity" evidence="7">
    <location>
        <begin position="507"/>
        <end position="516"/>
    </location>
</feature>
<evidence type="ECO:0000256" key="2">
    <source>
        <dbReference type="ARBA" id="ARBA00022614"/>
    </source>
</evidence>
<dbReference type="PANTHER" id="PTHR24359:SF1">
    <property type="entry name" value="INHIBITOR OF NUCLEAR FACTOR KAPPA-B KINASE EPSILON SUBUNIT HOMOLOG 1-RELATED"/>
    <property type="match status" value="1"/>
</dbReference>
<dbReference type="PANTHER" id="PTHR24359">
    <property type="entry name" value="SERINE/THREONINE-PROTEIN KINASE SBK1"/>
    <property type="match status" value="1"/>
</dbReference>
<dbReference type="Gene3D" id="1.10.510.10">
    <property type="entry name" value="Transferase(Phosphotransferase) domain 1"/>
    <property type="match status" value="1"/>
</dbReference>
<organism evidence="9 10">
    <name type="scientific">Rehmannia glutinosa</name>
    <name type="common">Chinese foxglove</name>
    <dbReference type="NCBI Taxonomy" id="99300"/>
    <lineage>
        <taxon>Eukaryota</taxon>
        <taxon>Viridiplantae</taxon>
        <taxon>Streptophyta</taxon>
        <taxon>Embryophyta</taxon>
        <taxon>Tracheophyta</taxon>
        <taxon>Spermatophyta</taxon>
        <taxon>Magnoliopsida</taxon>
        <taxon>eudicotyledons</taxon>
        <taxon>Gunneridae</taxon>
        <taxon>Pentapetalae</taxon>
        <taxon>asterids</taxon>
        <taxon>lamiids</taxon>
        <taxon>Lamiales</taxon>
        <taxon>Orobanchaceae</taxon>
        <taxon>Rehmannieae</taxon>
        <taxon>Rehmannia</taxon>
    </lineage>
</organism>
<evidence type="ECO:0000256" key="4">
    <source>
        <dbReference type="ARBA" id="ARBA00022737"/>
    </source>
</evidence>
<dbReference type="InterPro" id="IPR011009">
    <property type="entry name" value="Kinase-like_dom_sf"/>
</dbReference>
<dbReference type="SMART" id="SM00220">
    <property type="entry name" value="S_TKc"/>
    <property type="match status" value="1"/>
</dbReference>
<feature type="region of interest" description="Disordered" evidence="7">
    <location>
        <begin position="479"/>
        <end position="541"/>
    </location>
</feature>
<dbReference type="PROSITE" id="PS51450">
    <property type="entry name" value="LRR"/>
    <property type="match status" value="2"/>
</dbReference>
<protein>
    <recommendedName>
        <fullName evidence="8">Protein kinase domain-containing protein</fullName>
    </recommendedName>
</protein>
<dbReference type="InterPro" id="IPR001611">
    <property type="entry name" value="Leu-rich_rpt"/>
</dbReference>
<evidence type="ECO:0000256" key="1">
    <source>
        <dbReference type="ARBA" id="ARBA00004370"/>
    </source>
</evidence>
<keyword evidence="4" id="KW-0677">Repeat</keyword>
<keyword evidence="3" id="KW-0812">Transmembrane</keyword>
<feature type="domain" description="Protein kinase" evidence="8">
    <location>
        <begin position="809"/>
        <end position="1125"/>
    </location>
</feature>
<dbReference type="Pfam" id="PF00069">
    <property type="entry name" value="Pkinase"/>
    <property type="match status" value="1"/>
</dbReference>
<keyword evidence="5" id="KW-1133">Transmembrane helix</keyword>
<evidence type="ECO:0000256" key="5">
    <source>
        <dbReference type="ARBA" id="ARBA00022989"/>
    </source>
</evidence>
<dbReference type="InterPro" id="IPR055414">
    <property type="entry name" value="LRR_R13L4/SHOC2-like"/>
</dbReference>
<evidence type="ECO:0000256" key="6">
    <source>
        <dbReference type="ARBA" id="ARBA00023136"/>
    </source>
</evidence>
<dbReference type="InterPro" id="IPR003591">
    <property type="entry name" value="Leu-rich_rpt_typical-subtyp"/>
</dbReference>
<dbReference type="Gene3D" id="3.80.10.10">
    <property type="entry name" value="Ribonuclease Inhibitor"/>
    <property type="match status" value="2"/>
</dbReference>
<accession>A0ABR0UJU0</accession>
<dbReference type="Pfam" id="PF23598">
    <property type="entry name" value="LRR_14"/>
    <property type="match status" value="1"/>
</dbReference>
<reference evidence="9 10" key="1">
    <citation type="journal article" date="2021" name="Comput. Struct. Biotechnol. J.">
        <title>De novo genome assembly of the potent medicinal plant Rehmannia glutinosa using nanopore technology.</title>
        <authorList>
            <person name="Ma L."/>
            <person name="Dong C."/>
            <person name="Song C."/>
            <person name="Wang X."/>
            <person name="Zheng X."/>
            <person name="Niu Y."/>
            <person name="Chen S."/>
            <person name="Feng W."/>
        </authorList>
    </citation>
    <scope>NUCLEOTIDE SEQUENCE [LARGE SCALE GENOMIC DNA]</scope>
    <source>
        <strain evidence="9">DH-2019</strain>
    </source>
</reference>
<evidence type="ECO:0000313" key="9">
    <source>
        <dbReference type="EMBL" id="KAK6122706.1"/>
    </source>
</evidence>
<evidence type="ECO:0000259" key="8">
    <source>
        <dbReference type="PROSITE" id="PS50011"/>
    </source>
</evidence>
<dbReference type="SUPFAM" id="SSF56112">
    <property type="entry name" value="Protein kinase-like (PK-like)"/>
    <property type="match status" value="1"/>
</dbReference>
<dbReference type="InterPro" id="IPR032675">
    <property type="entry name" value="LRR_dom_sf"/>
</dbReference>
<dbReference type="Proteomes" id="UP001318860">
    <property type="component" value="Unassembled WGS sequence"/>
</dbReference>
<dbReference type="SMART" id="SM00369">
    <property type="entry name" value="LRR_TYP"/>
    <property type="match status" value="4"/>
</dbReference>
<gene>
    <name evidence="9" type="ORF">DH2020_043559</name>
</gene>
<dbReference type="InterPro" id="IPR000719">
    <property type="entry name" value="Prot_kinase_dom"/>
</dbReference>
<evidence type="ECO:0000256" key="3">
    <source>
        <dbReference type="ARBA" id="ARBA00022692"/>
    </source>
</evidence>
<dbReference type="InterPro" id="IPR008271">
    <property type="entry name" value="Ser/Thr_kinase_AS"/>
</dbReference>
<keyword evidence="6" id="KW-0472">Membrane</keyword>
<comment type="caution">
    <text evidence="9">The sequence shown here is derived from an EMBL/GenBank/DDBJ whole genome shotgun (WGS) entry which is preliminary data.</text>
</comment>
<dbReference type="PROSITE" id="PS50011">
    <property type="entry name" value="PROTEIN_KINASE_DOM"/>
    <property type="match status" value="1"/>
</dbReference>
<dbReference type="PROSITE" id="PS00108">
    <property type="entry name" value="PROTEIN_KINASE_ST"/>
    <property type="match status" value="1"/>
</dbReference>
<proteinExistence type="predicted"/>
<name>A0ABR0UJU0_REHGL</name>
<comment type="subcellular location">
    <subcellularLocation>
        <location evidence="1">Membrane</location>
    </subcellularLocation>
</comment>
<dbReference type="SMART" id="SM00365">
    <property type="entry name" value="LRR_SD22"/>
    <property type="match status" value="2"/>
</dbReference>
<feature type="region of interest" description="Disordered" evidence="7">
    <location>
        <begin position="57"/>
        <end position="80"/>
    </location>
</feature>
<keyword evidence="10" id="KW-1185">Reference proteome</keyword>
<sequence>MLRKDHSKLKARVAKLLATIGEQKDEMLALKRSATNSKAKFEEKEIMEAKELGKNETNLFKKQEKAERIQEPESLDENDGEKDLKLDTIIDVSGKTLDFPLINGEERPVEEVYMYKNELNLIPRSLGRLKSLKTLKFFSNQVNLFPREFGNLVGLECLQVKVAALGVNGLELSKMRNLKELELSRVPPRPSAFPLLSEIAGLKCLTRLSVCHFSIRYLPPEIGCLTNLEYLDISFNKMRNLPDEITSLKLLISLKVANNKLIDLPLRLSYLQRLENLDLSNNRLTSLECLELESMRNLRILNLQHNQLRGCQIPSWICCNLEGNVRDLSTDESAEMDVNEGLIQEIHGSSVESLSHLRGLSPSNGCLAARRAEGWKRRYNLHKKALQERSNSCKKWKIDATAQMSSDNCLTCRVSAHSDNALSKGLSVAADAKLNDENLFAEGEGHGKLLISPGNEDFRATEESANGCSCPVIDSDETRKEVEADGSGSNANLDSLSDADEVLDGGSSSHSSNSVLKSKRHSEKDLDNPKPTKSRRPTNDPFYLSCQYNERSFCGVADHLPDGFYDAGRDRPFMPLDSYEKNLRFNVREVIVLDRKRDEELDAILLRAQAFLCQLKQMNNSIYEQRESAIGSLQIASLLALFVSDHFGGSDKSAFIQKTRKAVSGSNYRKPFVCTCATGIIGDNNKVAKQGVDTVEDVVFRDICEKSLQSIKERRNSVIVPIGGLQFGVCRHRALLMKGLLGFFSHAWNVIVIKRGDSFSRMIVDACHPHDIREESDPEYFCRYIPLSRVSDPVIAAPDASPNCSFPSLTICDEIGKLASTSLMRCSVGQLEAAVKVRTIEVSGASADEVRNFEFCCLGEVRMLSVLKHSCIVEFYGHQLSSKWSVTEDGNPGGRTLQSAILMEYIKGGSLKCYVEKLSSAGEKHVAPELALTIARDVAFALTEIHSRHIIHRDIKSENILIDLEEKRPDGTPIVKICDFDRAIPLHSYLHTCCIAHIGIPPPDICVGTPRWMAPEVFGAMHQRSLYGLEVDIWSFGCVLLELLTLQIPYAEVPESEIHKFLQMGERPKLTEELEALAQSDSKLETESETLRFLAKLYHQCTEKNPADRPSAEEIYNLLVDHASSVTGSRSSEQE</sequence>
<dbReference type="PRINTS" id="PR00019">
    <property type="entry name" value="LEURICHRPT"/>
</dbReference>
<feature type="compositionally biased region" description="Basic and acidic residues" evidence="7">
    <location>
        <begin position="57"/>
        <end position="71"/>
    </location>
</feature>
<evidence type="ECO:0000313" key="10">
    <source>
        <dbReference type="Proteomes" id="UP001318860"/>
    </source>
</evidence>
<evidence type="ECO:0000256" key="7">
    <source>
        <dbReference type="SAM" id="MobiDB-lite"/>
    </source>
</evidence>